<evidence type="ECO:0000313" key="1">
    <source>
        <dbReference type="EMBL" id="EKU89375.1"/>
    </source>
</evidence>
<evidence type="ECO:0000313" key="2">
    <source>
        <dbReference type="Proteomes" id="UP000009872"/>
    </source>
</evidence>
<dbReference type="InterPro" id="IPR008979">
    <property type="entry name" value="Galactose-bd-like_sf"/>
</dbReference>
<dbReference type="Proteomes" id="UP000009872">
    <property type="component" value="Unassembled WGS sequence"/>
</dbReference>
<sequence length="643" mass="74400">MNRNLLLLIAVLFLFSCMGTEDRLERALALSGENRAELEKVLEYYKDDSLKYRAACFLIENMPYHYGYEDVRLDSVKAILATAPLGDGYIPDSERKRKWKSFNYKSLPILQDVQRMTAALLIENIDGAFEAWSRVPWAKYYSFDDFCEWILPYRVGDEPLESWRKAYYDHYHPILDSLYQGDNILEAAIALNKFLKYETPFSPNSDFDLPHLGAKYLLKYRLGTCKETTDHTVYIFRSLGFPVGIDEYLYSPSNQNSHVWNILKNTDGRALSFWYMDSRDLAVGMTDGRKKGKVYRMQYGIQGEKYSGLYKDKSTPPVVRNPLLKDVTEEYFGSNEYSVRIDRKIKGQFVALGIFTPFGYVPVDVALRDGEQAVVRNIEPEVIYQPLYNKEGLFQPCGYPFMIKDDTVRTFTPDMEKKVSLAIKRKYPLQNHILEYMSWMTGSKIEGSNDVNFRSKEVLYCITDTPRVNVNFYPSHPSRPYRYVRFVPRNGWRAELAELAFYEDVQDDTAISSKAISGCPPVDGDPAYAMDKANDGDWLTFFFSEEANGTVTFDLQHPVWIRKILFVPRNDDNFITPGNNYELFYQSGTSGWKSLGKQTATTYELVYSNIPDGALLWLRNLTRGKEEQVFYIENGEQCFVGYE</sequence>
<dbReference type="SUPFAM" id="SSF49785">
    <property type="entry name" value="Galactose-binding domain-like"/>
    <property type="match status" value="1"/>
</dbReference>
<dbReference type="Gene3D" id="2.60.120.260">
    <property type="entry name" value="Galactose-binding domain-like"/>
    <property type="match status" value="2"/>
</dbReference>
<name>K9EJT4_9BACE</name>
<accession>K9EJT4</accession>
<comment type="caution">
    <text evidence="1">The sequence shown here is derived from an EMBL/GenBank/DDBJ whole genome shotgun (WGS) entry which is preliminary data.</text>
</comment>
<dbReference type="HOGENOM" id="CLU_014876_0_0_10"/>
<dbReference type="RefSeq" id="WP_009131225.1">
    <property type="nucleotide sequence ID" value="NZ_JH992943.1"/>
</dbReference>
<dbReference type="EMBL" id="ADLF01000015">
    <property type="protein sequence ID" value="EKU89375.1"/>
    <property type="molecule type" value="Genomic_DNA"/>
</dbReference>
<evidence type="ECO:0008006" key="3">
    <source>
        <dbReference type="Google" id="ProtNLM"/>
    </source>
</evidence>
<dbReference type="InterPro" id="IPR038765">
    <property type="entry name" value="Papain-like_cys_pep_sf"/>
</dbReference>
<reference evidence="1 2" key="1">
    <citation type="submission" date="2012-09" db="EMBL/GenBank/DDBJ databases">
        <title>The Genome Sequence of Bacteroides oleiciplenus YIT 12058.</title>
        <authorList>
            <consortium name="The Broad Institute Genome Sequencing Platform"/>
            <person name="Earl A."/>
            <person name="Ward D."/>
            <person name="Feldgarden M."/>
            <person name="Gevers D."/>
            <person name="Morotomi M."/>
            <person name="Walker B."/>
            <person name="Young S.K."/>
            <person name="Zeng Q."/>
            <person name="Gargeya S."/>
            <person name="Fitzgerald M."/>
            <person name="Haas B."/>
            <person name="Abouelleil A."/>
            <person name="Alvarado L."/>
            <person name="Arachchi H.M."/>
            <person name="Berlin A.M."/>
            <person name="Chapman S.B."/>
            <person name="Goldberg J."/>
            <person name="Griggs A."/>
            <person name="Gujja S."/>
            <person name="Hansen M."/>
            <person name="Howarth C."/>
            <person name="Imamovic A."/>
            <person name="Larimer J."/>
            <person name="McCowen C."/>
            <person name="Montmayeur A."/>
            <person name="Murphy C."/>
            <person name="Neiman D."/>
            <person name="Pearson M."/>
            <person name="Priest M."/>
            <person name="Roberts A."/>
            <person name="Saif S."/>
            <person name="Shea T."/>
            <person name="Sisk P."/>
            <person name="Sykes S."/>
            <person name="Wortman J."/>
            <person name="Nusbaum C."/>
            <person name="Birren B."/>
        </authorList>
    </citation>
    <scope>NUCLEOTIDE SEQUENCE [LARGE SCALE GENOMIC DNA]</scope>
    <source>
        <strain evidence="1 2">YIT 12058</strain>
    </source>
</reference>
<organism evidence="1 2">
    <name type="scientific">Bacteroides oleiciplenus YIT 12058</name>
    <dbReference type="NCBI Taxonomy" id="742727"/>
    <lineage>
        <taxon>Bacteria</taxon>
        <taxon>Pseudomonadati</taxon>
        <taxon>Bacteroidota</taxon>
        <taxon>Bacteroidia</taxon>
        <taxon>Bacteroidales</taxon>
        <taxon>Bacteroidaceae</taxon>
        <taxon>Bacteroides</taxon>
    </lineage>
</organism>
<keyword evidence="2" id="KW-1185">Reference proteome</keyword>
<dbReference type="PATRIC" id="fig|742727.4.peg.3770"/>
<dbReference type="PANTHER" id="PTHR35532:SF5">
    <property type="entry name" value="CARBOHYDRATE-BINDING DOMAIN-CONTAINING PROTEIN"/>
    <property type="match status" value="1"/>
</dbReference>
<protein>
    <recommendedName>
        <fullName evidence="3">F5/8 type C domain-containing protein</fullName>
    </recommendedName>
</protein>
<dbReference type="SUPFAM" id="SSF54001">
    <property type="entry name" value="Cysteine proteinases"/>
    <property type="match status" value="1"/>
</dbReference>
<gene>
    <name evidence="1" type="ORF">HMPREF9447_03700</name>
</gene>
<dbReference type="PANTHER" id="PTHR35532">
    <property type="entry name" value="SIMILAR TO POLYHYDROXYALKANOATE DEPOLYMERASE"/>
    <property type="match status" value="1"/>
</dbReference>
<proteinExistence type="predicted"/>
<dbReference type="eggNOG" id="COG1305">
    <property type="taxonomic scope" value="Bacteria"/>
</dbReference>
<dbReference type="PROSITE" id="PS51257">
    <property type="entry name" value="PROKAR_LIPOPROTEIN"/>
    <property type="match status" value="1"/>
</dbReference>
<dbReference type="AlphaFoldDB" id="K9EJT4"/>
<dbReference type="STRING" id="742727.HMPREF9447_03700"/>